<accession>A0ABV9S3Z8</accession>
<sequence length="68" mass="7428">MTMLEEMGHVMRTAPGPAADAHEVADWYHRKAQLLDHLATGSQSTEAAHMHALAALAREHAAELRTLT</sequence>
<dbReference type="Proteomes" id="UP001595859">
    <property type="component" value="Unassembled WGS sequence"/>
</dbReference>
<gene>
    <name evidence="1" type="ORF">ACFPCV_19360</name>
</gene>
<reference evidence="2" key="1">
    <citation type="journal article" date="2019" name="Int. J. Syst. Evol. Microbiol.">
        <title>The Global Catalogue of Microorganisms (GCM) 10K type strain sequencing project: providing services to taxonomists for standard genome sequencing and annotation.</title>
        <authorList>
            <consortium name="The Broad Institute Genomics Platform"/>
            <consortium name="The Broad Institute Genome Sequencing Center for Infectious Disease"/>
            <person name="Wu L."/>
            <person name="Ma J."/>
        </authorList>
    </citation>
    <scope>NUCLEOTIDE SEQUENCE [LARGE SCALE GENOMIC DNA]</scope>
    <source>
        <strain evidence="2">ZS-22-S1</strain>
    </source>
</reference>
<proteinExistence type="predicted"/>
<dbReference type="RefSeq" id="WP_378057633.1">
    <property type="nucleotide sequence ID" value="NZ_JBHSIS010000008.1"/>
</dbReference>
<evidence type="ECO:0000313" key="2">
    <source>
        <dbReference type="Proteomes" id="UP001595859"/>
    </source>
</evidence>
<name>A0ABV9S3Z8_9PSEU</name>
<keyword evidence="2" id="KW-1185">Reference proteome</keyword>
<organism evidence="1 2">
    <name type="scientific">Actinophytocola glycyrrhizae</name>
    <dbReference type="NCBI Taxonomy" id="2044873"/>
    <lineage>
        <taxon>Bacteria</taxon>
        <taxon>Bacillati</taxon>
        <taxon>Actinomycetota</taxon>
        <taxon>Actinomycetes</taxon>
        <taxon>Pseudonocardiales</taxon>
        <taxon>Pseudonocardiaceae</taxon>
    </lineage>
</organism>
<dbReference type="EMBL" id="JBHSIS010000008">
    <property type="protein sequence ID" value="MFC4855674.1"/>
    <property type="molecule type" value="Genomic_DNA"/>
</dbReference>
<evidence type="ECO:0000313" key="1">
    <source>
        <dbReference type="EMBL" id="MFC4855674.1"/>
    </source>
</evidence>
<protein>
    <submittedName>
        <fullName evidence="1">Uncharacterized protein</fullName>
    </submittedName>
</protein>
<comment type="caution">
    <text evidence="1">The sequence shown here is derived from an EMBL/GenBank/DDBJ whole genome shotgun (WGS) entry which is preliminary data.</text>
</comment>